<evidence type="ECO:0000256" key="6">
    <source>
        <dbReference type="SAM" id="Phobius"/>
    </source>
</evidence>
<dbReference type="Proteomes" id="UP000503308">
    <property type="component" value="Chromosome"/>
</dbReference>
<name>A0A858SRH0_9RHOB</name>
<sequence>MRYHRRTWLKWLHWSMLPLVLWFTFVQPDDIRPLGEEAFMFHSVLGLIFVSLALLWTADYMRRGLAGRPGPKLRGRLRTLHSLMHRTLIWGLFLVAFTGFLLGLTSTVLLWAGGIVPIAPPMGLPRANDLVGVVHAIEFYTLAALVAGHALFHLWRHFGLNDNALRIMVPRALHRFL</sequence>
<dbReference type="RefSeq" id="WP_169639648.1">
    <property type="nucleotide sequence ID" value="NZ_CP048788.1"/>
</dbReference>
<dbReference type="KEGG" id="rpon:G3256_04260"/>
<organism evidence="8 9">
    <name type="scientific">Roseobacter ponti</name>
    <dbReference type="NCBI Taxonomy" id="1891787"/>
    <lineage>
        <taxon>Bacteria</taxon>
        <taxon>Pseudomonadati</taxon>
        <taxon>Pseudomonadota</taxon>
        <taxon>Alphaproteobacteria</taxon>
        <taxon>Rhodobacterales</taxon>
        <taxon>Roseobacteraceae</taxon>
        <taxon>Roseobacter</taxon>
    </lineage>
</organism>
<evidence type="ECO:0000256" key="5">
    <source>
        <dbReference type="ARBA" id="ARBA00023136"/>
    </source>
</evidence>
<evidence type="ECO:0000256" key="1">
    <source>
        <dbReference type="ARBA" id="ARBA00004651"/>
    </source>
</evidence>
<keyword evidence="2" id="KW-1003">Cell membrane</keyword>
<dbReference type="GO" id="GO:0005886">
    <property type="term" value="C:plasma membrane"/>
    <property type="evidence" value="ECO:0007669"/>
    <property type="project" value="UniProtKB-SubCell"/>
</dbReference>
<keyword evidence="4 6" id="KW-1133">Transmembrane helix</keyword>
<keyword evidence="5 6" id="KW-0472">Membrane</keyword>
<feature type="transmembrane region" description="Helical" evidence="6">
    <location>
        <begin position="88"/>
        <end position="112"/>
    </location>
</feature>
<gene>
    <name evidence="8" type="ORF">G3256_04260</name>
</gene>
<dbReference type="InterPro" id="IPR011577">
    <property type="entry name" value="Cyt_b561_bac/Ni-Hgenase"/>
</dbReference>
<feature type="domain" description="Cytochrome b561 bacterial/Ni-hydrogenase" evidence="7">
    <location>
        <begin position="7"/>
        <end position="170"/>
    </location>
</feature>
<protein>
    <submittedName>
        <fullName evidence="8">Cytochrome B</fullName>
    </submittedName>
</protein>
<evidence type="ECO:0000256" key="2">
    <source>
        <dbReference type="ARBA" id="ARBA00022475"/>
    </source>
</evidence>
<evidence type="ECO:0000313" key="8">
    <source>
        <dbReference type="EMBL" id="QJF50432.1"/>
    </source>
</evidence>
<keyword evidence="9" id="KW-1185">Reference proteome</keyword>
<reference evidence="8 9" key="1">
    <citation type="submission" date="2020-02" db="EMBL/GenBank/DDBJ databases">
        <title>Genome sequence of Roseobacter ponti.</title>
        <authorList>
            <person name="Hollensteiner J."/>
            <person name="Schneider D."/>
            <person name="Poehlein A."/>
            <person name="Daniel R."/>
        </authorList>
    </citation>
    <scope>NUCLEOTIDE SEQUENCE [LARGE SCALE GENOMIC DNA]</scope>
    <source>
        <strain evidence="8 9">DSM 106830</strain>
    </source>
</reference>
<dbReference type="GO" id="GO:0009055">
    <property type="term" value="F:electron transfer activity"/>
    <property type="evidence" value="ECO:0007669"/>
    <property type="project" value="InterPro"/>
</dbReference>
<evidence type="ECO:0000256" key="4">
    <source>
        <dbReference type="ARBA" id="ARBA00022989"/>
    </source>
</evidence>
<evidence type="ECO:0000313" key="9">
    <source>
        <dbReference type="Proteomes" id="UP000503308"/>
    </source>
</evidence>
<dbReference type="InterPro" id="IPR016174">
    <property type="entry name" value="Di-haem_cyt_TM"/>
</dbReference>
<evidence type="ECO:0000259" key="7">
    <source>
        <dbReference type="Pfam" id="PF01292"/>
    </source>
</evidence>
<evidence type="ECO:0000256" key="3">
    <source>
        <dbReference type="ARBA" id="ARBA00022692"/>
    </source>
</evidence>
<dbReference type="Pfam" id="PF01292">
    <property type="entry name" value="Ni_hydr_CYTB"/>
    <property type="match status" value="1"/>
</dbReference>
<feature type="transmembrane region" description="Helical" evidence="6">
    <location>
        <begin position="38"/>
        <end position="58"/>
    </location>
</feature>
<dbReference type="EMBL" id="CP048788">
    <property type="protein sequence ID" value="QJF50432.1"/>
    <property type="molecule type" value="Genomic_DNA"/>
</dbReference>
<dbReference type="AlphaFoldDB" id="A0A858SRH0"/>
<comment type="subcellular location">
    <subcellularLocation>
        <location evidence="1">Cell membrane</location>
        <topology evidence="1">Multi-pass membrane protein</topology>
    </subcellularLocation>
</comment>
<keyword evidence="3 6" id="KW-0812">Transmembrane</keyword>
<proteinExistence type="predicted"/>
<accession>A0A858SRH0</accession>
<dbReference type="GO" id="GO:0022904">
    <property type="term" value="P:respiratory electron transport chain"/>
    <property type="evidence" value="ECO:0007669"/>
    <property type="project" value="InterPro"/>
</dbReference>
<feature type="transmembrane region" description="Helical" evidence="6">
    <location>
        <begin position="132"/>
        <end position="152"/>
    </location>
</feature>
<dbReference type="SUPFAM" id="SSF81342">
    <property type="entry name" value="Transmembrane di-heme cytochromes"/>
    <property type="match status" value="1"/>
</dbReference>